<evidence type="ECO:0000256" key="1">
    <source>
        <dbReference type="SAM" id="MobiDB-lite"/>
    </source>
</evidence>
<feature type="compositionally biased region" description="Low complexity" evidence="1">
    <location>
        <begin position="368"/>
        <end position="382"/>
    </location>
</feature>
<comment type="caution">
    <text evidence="2">The sequence shown here is derived from an EMBL/GenBank/DDBJ whole genome shotgun (WGS) entry which is preliminary data.</text>
</comment>
<feature type="non-terminal residue" evidence="2">
    <location>
        <position position="1"/>
    </location>
</feature>
<sequence length="968" mass="108315">CVCCWPDSDATTVPATAEELQQELVTPRAKIKRSDAAADVKNVSAPKLDRRVQSQAILDPLPKEVEPAHAPRPTAAKAKPQPQIPKTEEAEVAVKSEQLLSLSLPADLPPDVADAVRACLARKSTEELAAVSPEPSPAVTPGLVTPKATNVGKATNGDKAIQQLQEPAPSDEPDAEDLVREKEELRKKELLVKARKEHHARFMRPFTPLEIRRAGRAAHRDSAKLQILMEQWASANGVWSQSEFYLQVKQKRKHRSYGSRRWLTRGELLQKYGDSAVVDAIIAAKMADPEASKSQETRQYLVWDKEGEEDTMDDVTTQLFEAADAAEDEEPTKKTKKASGKSGKKQKASHKKKKQAKKGGKKKKAKKSSSSSTQSSSSSSASNDSSDEPDDAKTKKPATKRKGSGTGDENQDRADAGKKLTEEQKRKKAEKEADKKRKEEERKREQEKRKAEKEKEDKLKKEQRSANQVITKLGSNIQRGTSLDDKLSKMSDTIKRAVLAEVQPHLKDLREARKKLEKSIDESKEVESIKIPVVDKKSPRGLRVQSFPILHPHRVLSFLFNDAGIEIDPAKVQEYWHHARSVGDPWSISSPASSSHIPIGLHGDGARLWTVYKVEKHLAISMNLVLFRPRSTRHSRFVLFSIPVDKMYKNRTLNKVWERLTWSLNWAFVGCNPRSGVGGWDLHGADASRAGQPLTRTGLQFAVTEIRGDWEFHRDCWRFSCSWLSSGPMCFRCPAVSRGNTSYLYYNNDAATCAWHSEAFDLQQFIARRLKERQLCPLLKLNGFHPGVIRWCTMHAINLGILFTANAASVILLCEELSFFGPPPFAGQLDSAYKDFLAYCKSHGIRHSQPPFVPKMVLLANRISSVCFECYHDIALLSIKQKRFGLEVWVHHNKLLGAGWCYRWIGCGMRWASTINVGLLGASSNMHDVGPIEHKHINIPASPDIVPRSRRRMARTCSLQKPSMAAAS</sequence>
<keyword evidence="3" id="KW-1185">Reference proteome</keyword>
<proteinExistence type="predicted"/>
<dbReference type="InterPro" id="IPR053210">
    <property type="entry name" value="ANKRD12"/>
</dbReference>
<evidence type="ECO:0000313" key="2">
    <source>
        <dbReference type="EMBL" id="CAK8993091.1"/>
    </source>
</evidence>
<evidence type="ECO:0000313" key="3">
    <source>
        <dbReference type="Proteomes" id="UP001642484"/>
    </source>
</evidence>
<dbReference type="PANTHER" id="PTHR24149">
    <property type="entry name" value="ANKYRIN REPEAT DOMAIN-CONTAINING PROTEIN 12"/>
    <property type="match status" value="1"/>
</dbReference>
<feature type="compositionally biased region" description="Basic residues" evidence="1">
    <location>
        <begin position="334"/>
        <end position="367"/>
    </location>
</feature>
<dbReference type="PANTHER" id="PTHR24149:SF14">
    <property type="entry name" value="ANKYRIN REPEAT DOMAIN 12"/>
    <property type="match status" value="1"/>
</dbReference>
<name>A0ABP0HSA5_9DINO</name>
<dbReference type="Proteomes" id="UP001642484">
    <property type="component" value="Unassembled WGS sequence"/>
</dbReference>
<protein>
    <submittedName>
        <fullName evidence="2">Uncharacterized protein</fullName>
    </submittedName>
</protein>
<feature type="region of interest" description="Disordered" evidence="1">
    <location>
        <begin position="28"/>
        <end position="47"/>
    </location>
</feature>
<feature type="region of interest" description="Disordered" evidence="1">
    <location>
        <begin position="58"/>
        <end position="88"/>
    </location>
</feature>
<gene>
    <name evidence="2" type="ORF">CCMP2556_LOCUS3117</name>
</gene>
<feature type="region of interest" description="Disordered" evidence="1">
    <location>
        <begin position="321"/>
        <end position="468"/>
    </location>
</feature>
<dbReference type="EMBL" id="CAXAMN010001192">
    <property type="protein sequence ID" value="CAK8993091.1"/>
    <property type="molecule type" value="Genomic_DNA"/>
</dbReference>
<organism evidence="2 3">
    <name type="scientific">Durusdinium trenchii</name>
    <dbReference type="NCBI Taxonomy" id="1381693"/>
    <lineage>
        <taxon>Eukaryota</taxon>
        <taxon>Sar</taxon>
        <taxon>Alveolata</taxon>
        <taxon>Dinophyceae</taxon>
        <taxon>Suessiales</taxon>
        <taxon>Symbiodiniaceae</taxon>
        <taxon>Durusdinium</taxon>
    </lineage>
</organism>
<feature type="compositionally biased region" description="Basic and acidic residues" evidence="1">
    <location>
        <begin position="410"/>
        <end position="464"/>
    </location>
</feature>
<reference evidence="2 3" key="1">
    <citation type="submission" date="2024-02" db="EMBL/GenBank/DDBJ databases">
        <authorList>
            <person name="Chen Y."/>
            <person name="Shah S."/>
            <person name="Dougan E. K."/>
            <person name="Thang M."/>
            <person name="Chan C."/>
        </authorList>
    </citation>
    <scope>NUCLEOTIDE SEQUENCE [LARGE SCALE GENOMIC DNA]</scope>
</reference>
<accession>A0ABP0HSA5</accession>